<dbReference type="Gene3D" id="1.10.10.10">
    <property type="entry name" value="Winged helix-like DNA-binding domain superfamily/Winged helix DNA-binding domain"/>
    <property type="match status" value="1"/>
</dbReference>
<dbReference type="RefSeq" id="WP_138186158.1">
    <property type="nucleotide sequence ID" value="NZ_LS992241.1"/>
</dbReference>
<evidence type="ECO:0000259" key="5">
    <source>
        <dbReference type="PROSITE" id="PS50931"/>
    </source>
</evidence>
<name>A0A383RB43_PAEAL</name>
<dbReference type="SUPFAM" id="SSF53850">
    <property type="entry name" value="Periplasmic binding protein-like II"/>
    <property type="match status" value="1"/>
</dbReference>
<keyword evidence="3" id="KW-0238">DNA-binding</keyword>
<dbReference type="InterPro" id="IPR036390">
    <property type="entry name" value="WH_DNA-bd_sf"/>
</dbReference>
<dbReference type="PANTHER" id="PTHR30419">
    <property type="entry name" value="HTH-TYPE TRANSCRIPTIONAL REGULATOR YBHD"/>
    <property type="match status" value="1"/>
</dbReference>
<evidence type="ECO:0000313" key="7">
    <source>
        <dbReference type="Proteomes" id="UP000304148"/>
    </source>
</evidence>
<dbReference type="PROSITE" id="PS50931">
    <property type="entry name" value="HTH_LYSR"/>
    <property type="match status" value="1"/>
</dbReference>
<dbReference type="InterPro" id="IPR050950">
    <property type="entry name" value="HTH-type_LysR_regulators"/>
</dbReference>
<dbReference type="GO" id="GO:0005829">
    <property type="term" value="C:cytosol"/>
    <property type="evidence" value="ECO:0007669"/>
    <property type="project" value="TreeGrafter"/>
</dbReference>
<dbReference type="Pfam" id="PF00126">
    <property type="entry name" value="HTH_1"/>
    <property type="match status" value="1"/>
</dbReference>
<dbReference type="PRINTS" id="PR00039">
    <property type="entry name" value="HTHLYSR"/>
</dbReference>
<dbReference type="InterPro" id="IPR036388">
    <property type="entry name" value="WH-like_DNA-bd_sf"/>
</dbReference>
<keyword evidence="4" id="KW-0804">Transcription</keyword>
<evidence type="ECO:0000256" key="3">
    <source>
        <dbReference type="ARBA" id="ARBA00023125"/>
    </source>
</evidence>
<gene>
    <name evidence="6" type="ORF">PBLR_12602</name>
</gene>
<dbReference type="Proteomes" id="UP000304148">
    <property type="component" value="Chromosome"/>
</dbReference>
<proteinExistence type="inferred from homology"/>
<dbReference type="InterPro" id="IPR000847">
    <property type="entry name" value="LysR_HTH_N"/>
</dbReference>
<dbReference type="GO" id="GO:0003677">
    <property type="term" value="F:DNA binding"/>
    <property type="evidence" value="ECO:0007669"/>
    <property type="project" value="UniProtKB-KW"/>
</dbReference>
<comment type="similarity">
    <text evidence="1">Belongs to the LysR transcriptional regulatory family.</text>
</comment>
<organism evidence="6 7">
    <name type="scientific">Paenibacillus alvei</name>
    <name type="common">Bacillus alvei</name>
    <dbReference type="NCBI Taxonomy" id="44250"/>
    <lineage>
        <taxon>Bacteria</taxon>
        <taxon>Bacillati</taxon>
        <taxon>Bacillota</taxon>
        <taxon>Bacilli</taxon>
        <taxon>Bacillales</taxon>
        <taxon>Paenibacillaceae</taxon>
        <taxon>Paenibacillus</taxon>
    </lineage>
</organism>
<dbReference type="AlphaFoldDB" id="A0A383RB43"/>
<dbReference type="SUPFAM" id="SSF46785">
    <property type="entry name" value="Winged helix' DNA-binding domain"/>
    <property type="match status" value="1"/>
</dbReference>
<evidence type="ECO:0000256" key="4">
    <source>
        <dbReference type="ARBA" id="ARBA00023163"/>
    </source>
</evidence>
<dbReference type="GO" id="GO:0003700">
    <property type="term" value="F:DNA-binding transcription factor activity"/>
    <property type="evidence" value="ECO:0007669"/>
    <property type="project" value="InterPro"/>
</dbReference>
<dbReference type="CDD" id="cd05466">
    <property type="entry name" value="PBP2_LTTR_substrate"/>
    <property type="match status" value="1"/>
</dbReference>
<evidence type="ECO:0000313" key="6">
    <source>
        <dbReference type="EMBL" id="SYX84180.1"/>
    </source>
</evidence>
<dbReference type="Pfam" id="PF03466">
    <property type="entry name" value="LysR_substrate"/>
    <property type="match status" value="1"/>
</dbReference>
<evidence type="ECO:0000256" key="1">
    <source>
        <dbReference type="ARBA" id="ARBA00009437"/>
    </source>
</evidence>
<protein>
    <submittedName>
        <fullName evidence="6">LysR family transcriptional regulator</fullName>
    </submittedName>
</protein>
<accession>A0A383RB43</accession>
<dbReference type="EMBL" id="LS992241">
    <property type="protein sequence ID" value="SYX84180.1"/>
    <property type="molecule type" value="Genomic_DNA"/>
</dbReference>
<dbReference type="InterPro" id="IPR005119">
    <property type="entry name" value="LysR_subst-bd"/>
</dbReference>
<feature type="domain" description="HTH lysR-type" evidence="5">
    <location>
        <begin position="1"/>
        <end position="58"/>
    </location>
</feature>
<evidence type="ECO:0000256" key="2">
    <source>
        <dbReference type="ARBA" id="ARBA00023015"/>
    </source>
</evidence>
<sequence>MELRQLQYFIQICKSGSLTKAKAELGVTQPTLSQQLRVLENEFNTPLFNRGAKGVEMTEAGKILLHKGNTIMNLLEEARYQMKNEAIAVRETLAIGCCPAELEYLAPCFIKFHEKHPHVQLKVIETANVQHSVLERVVDIGITSDSKTRNSIVSTYLYRQEMALFVHSKHSMAAHSFLPIRSLKQMNTILFLQQYKSVIEMYRLACGLTVSSMIETTSISLLIQWVRQGLGAALLPVCLVESFKEDAFRMVRFEDFVPCWDVSLIHLNSFAWNMTARAFMEEMNHFIRGQMAG</sequence>
<dbReference type="Gene3D" id="3.40.190.290">
    <property type="match status" value="1"/>
</dbReference>
<keyword evidence="2" id="KW-0805">Transcription regulation</keyword>
<reference evidence="7" key="1">
    <citation type="submission" date="2018-08" db="EMBL/GenBank/DDBJ databases">
        <authorList>
            <person name="Chevrot R."/>
        </authorList>
    </citation>
    <scope>NUCLEOTIDE SEQUENCE [LARGE SCALE GENOMIC DNA]</scope>
</reference>
<dbReference type="FunFam" id="1.10.10.10:FF:000001">
    <property type="entry name" value="LysR family transcriptional regulator"/>
    <property type="match status" value="1"/>
</dbReference>